<proteinExistence type="predicted"/>
<accession>A0A0J9E0T5</accession>
<dbReference type="Proteomes" id="UP000037178">
    <property type="component" value="Unassembled WGS sequence"/>
</dbReference>
<dbReference type="EMBL" id="LFTY01000002">
    <property type="protein sequence ID" value="KMW56277.1"/>
    <property type="molecule type" value="Genomic_DNA"/>
</dbReference>
<dbReference type="PATRIC" id="fig|1675527.3.peg.1311"/>
<gene>
    <name evidence="2" type="ORF">AIOL_001229</name>
</gene>
<protein>
    <submittedName>
        <fullName evidence="2">Uncharacterized protein</fullName>
    </submittedName>
</protein>
<evidence type="ECO:0000256" key="1">
    <source>
        <dbReference type="SAM" id="MobiDB-lite"/>
    </source>
</evidence>
<sequence length="53" mass="6147">MPFRGKKDLTETSRNLPTVGTPGVYKNYGNGYDVRVYLYQNGTGHQPFHWEKQ</sequence>
<name>A0A0J9E0T5_9RHOB</name>
<feature type="compositionally biased region" description="Basic and acidic residues" evidence="1">
    <location>
        <begin position="1"/>
        <end position="11"/>
    </location>
</feature>
<feature type="region of interest" description="Disordered" evidence="1">
    <location>
        <begin position="1"/>
        <end position="21"/>
    </location>
</feature>
<evidence type="ECO:0000313" key="3">
    <source>
        <dbReference type="Proteomes" id="UP000037178"/>
    </source>
</evidence>
<comment type="caution">
    <text evidence="2">The sequence shown here is derived from an EMBL/GenBank/DDBJ whole genome shotgun (WGS) entry which is preliminary data.</text>
</comment>
<keyword evidence="3" id="KW-1185">Reference proteome</keyword>
<dbReference type="AlphaFoldDB" id="A0A0J9E0T5"/>
<organism evidence="2 3">
    <name type="scientific">Candidatus Rhodobacter oscarellae</name>
    <dbReference type="NCBI Taxonomy" id="1675527"/>
    <lineage>
        <taxon>Bacteria</taxon>
        <taxon>Pseudomonadati</taxon>
        <taxon>Pseudomonadota</taxon>
        <taxon>Alphaproteobacteria</taxon>
        <taxon>Rhodobacterales</taxon>
        <taxon>Rhodobacter group</taxon>
        <taxon>Rhodobacter</taxon>
    </lineage>
</organism>
<evidence type="ECO:0000313" key="2">
    <source>
        <dbReference type="EMBL" id="KMW56277.1"/>
    </source>
</evidence>
<reference evidence="2 3" key="1">
    <citation type="submission" date="2015-06" db="EMBL/GenBank/DDBJ databases">
        <title>Draft genome sequence of an Alphaproteobacteria species associated to the Mediterranean sponge Oscarella lobularis.</title>
        <authorList>
            <person name="Jourda C."/>
            <person name="Santini S."/>
            <person name="Claverie J.-M."/>
        </authorList>
    </citation>
    <scope>NUCLEOTIDE SEQUENCE [LARGE SCALE GENOMIC DNA]</scope>
    <source>
        <strain evidence="2">IGS</strain>
    </source>
</reference>